<name>A0A9Q3DLC3_9BASI</name>
<protein>
    <submittedName>
        <fullName evidence="1">Uncharacterized protein</fullName>
    </submittedName>
</protein>
<keyword evidence="2" id="KW-1185">Reference proteome</keyword>
<accession>A0A9Q3DLC3</accession>
<sequence>MVMGVLKNTPISFLKHDSGLNSLLTSHSTHCHRTLARLIAKDNSNPERNIFLPEFKEKKSPYQSEIQQMVGKEIFEKVIDTQLKTMNLYPINPWFNPLETHNLNKEKNKVRQSVRDHISNTKLDEIIVFTDGSDIPGNGKREAAVLHSSRETLTKNSDKETRVLNYEMEITGVSLEMEGIRGEIFRRTLATGDKDQQDSIIILSDNVSQGLLGKTSMAWSSGIKNSLRELQRNKEINGDYIF</sequence>
<evidence type="ECO:0000313" key="2">
    <source>
        <dbReference type="Proteomes" id="UP000765509"/>
    </source>
</evidence>
<dbReference type="OrthoDB" id="3230070at2759"/>
<evidence type="ECO:0000313" key="1">
    <source>
        <dbReference type="EMBL" id="MBW0505289.1"/>
    </source>
</evidence>
<comment type="caution">
    <text evidence="1">The sequence shown here is derived from an EMBL/GenBank/DDBJ whole genome shotgun (WGS) entry which is preliminary data.</text>
</comment>
<proteinExistence type="predicted"/>
<reference evidence="1" key="1">
    <citation type="submission" date="2021-03" db="EMBL/GenBank/DDBJ databases">
        <title>Draft genome sequence of rust myrtle Austropuccinia psidii MF-1, a brazilian biotype.</title>
        <authorList>
            <person name="Quecine M.C."/>
            <person name="Pachon D.M.R."/>
            <person name="Bonatelli M.L."/>
            <person name="Correr F.H."/>
            <person name="Franceschini L.M."/>
            <person name="Leite T.F."/>
            <person name="Margarido G.R.A."/>
            <person name="Almeida C.A."/>
            <person name="Ferrarezi J.A."/>
            <person name="Labate C.A."/>
        </authorList>
    </citation>
    <scope>NUCLEOTIDE SEQUENCE</scope>
    <source>
        <strain evidence="1">MF-1</strain>
    </source>
</reference>
<dbReference type="AlphaFoldDB" id="A0A9Q3DLC3"/>
<organism evidence="1 2">
    <name type="scientific">Austropuccinia psidii MF-1</name>
    <dbReference type="NCBI Taxonomy" id="1389203"/>
    <lineage>
        <taxon>Eukaryota</taxon>
        <taxon>Fungi</taxon>
        <taxon>Dikarya</taxon>
        <taxon>Basidiomycota</taxon>
        <taxon>Pucciniomycotina</taxon>
        <taxon>Pucciniomycetes</taxon>
        <taxon>Pucciniales</taxon>
        <taxon>Sphaerophragmiaceae</taxon>
        <taxon>Austropuccinia</taxon>
    </lineage>
</organism>
<dbReference type="Proteomes" id="UP000765509">
    <property type="component" value="Unassembled WGS sequence"/>
</dbReference>
<dbReference type="EMBL" id="AVOT02018405">
    <property type="protein sequence ID" value="MBW0505289.1"/>
    <property type="molecule type" value="Genomic_DNA"/>
</dbReference>
<gene>
    <name evidence="1" type="ORF">O181_045004</name>
</gene>